<dbReference type="EMBL" id="KN832973">
    <property type="protein sequence ID" value="KIM90514.1"/>
    <property type="molecule type" value="Genomic_DNA"/>
</dbReference>
<sequence length="61" mass="6830">MSAPQPSSIRDSANELEVQRSVKSSTIAASRPSPRPRFRDQMLGHPRQIRGTYHLCAALLR</sequence>
<protein>
    <submittedName>
        <fullName evidence="2">Uncharacterized protein</fullName>
    </submittedName>
</protein>
<gene>
    <name evidence="2" type="ORF">PILCRDRAFT_185877</name>
</gene>
<proteinExistence type="predicted"/>
<dbReference type="AlphaFoldDB" id="A0A0C3GFQ8"/>
<dbReference type="Proteomes" id="UP000054166">
    <property type="component" value="Unassembled WGS sequence"/>
</dbReference>
<feature type="compositionally biased region" description="Polar residues" evidence="1">
    <location>
        <begin position="1"/>
        <end position="11"/>
    </location>
</feature>
<feature type="region of interest" description="Disordered" evidence="1">
    <location>
        <begin position="1"/>
        <end position="45"/>
    </location>
</feature>
<evidence type="ECO:0000313" key="3">
    <source>
        <dbReference type="Proteomes" id="UP000054166"/>
    </source>
</evidence>
<organism evidence="2 3">
    <name type="scientific">Piloderma croceum (strain F 1598)</name>
    <dbReference type="NCBI Taxonomy" id="765440"/>
    <lineage>
        <taxon>Eukaryota</taxon>
        <taxon>Fungi</taxon>
        <taxon>Dikarya</taxon>
        <taxon>Basidiomycota</taxon>
        <taxon>Agaricomycotina</taxon>
        <taxon>Agaricomycetes</taxon>
        <taxon>Agaricomycetidae</taxon>
        <taxon>Atheliales</taxon>
        <taxon>Atheliaceae</taxon>
        <taxon>Piloderma</taxon>
    </lineage>
</organism>
<dbReference type="InParanoid" id="A0A0C3GFQ8"/>
<name>A0A0C3GFQ8_PILCF</name>
<evidence type="ECO:0000313" key="2">
    <source>
        <dbReference type="EMBL" id="KIM90514.1"/>
    </source>
</evidence>
<reference evidence="2 3" key="1">
    <citation type="submission" date="2014-04" db="EMBL/GenBank/DDBJ databases">
        <authorList>
            <consortium name="DOE Joint Genome Institute"/>
            <person name="Kuo A."/>
            <person name="Tarkka M."/>
            <person name="Buscot F."/>
            <person name="Kohler A."/>
            <person name="Nagy L.G."/>
            <person name="Floudas D."/>
            <person name="Copeland A."/>
            <person name="Barry K.W."/>
            <person name="Cichocki N."/>
            <person name="Veneault-Fourrey C."/>
            <person name="LaButti K."/>
            <person name="Lindquist E.A."/>
            <person name="Lipzen A."/>
            <person name="Lundell T."/>
            <person name="Morin E."/>
            <person name="Murat C."/>
            <person name="Sun H."/>
            <person name="Tunlid A."/>
            <person name="Henrissat B."/>
            <person name="Grigoriev I.V."/>
            <person name="Hibbett D.S."/>
            <person name="Martin F."/>
            <person name="Nordberg H.P."/>
            <person name="Cantor M.N."/>
            <person name="Hua S.X."/>
        </authorList>
    </citation>
    <scope>NUCLEOTIDE SEQUENCE [LARGE SCALE GENOMIC DNA]</scope>
    <source>
        <strain evidence="2 3">F 1598</strain>
    </source>
</reference>
<dbReference type="HOGENOM" id="CLU_2923436_0_0_1"/>
<keyword evidence="3" id="KW-1185">Reference proteome</keyword>
<accession>A0A0C3GFQ8</accession>
<reference evidence="3" key="2">
    <citation type="submission" date="2015-01" db="EMBL/GenBank/DDBJ databases">
        <title>Evolutionary Origins and Diversification of the Mycorrhizal Mutualists.</title>
        <authorList>
            <consortium name="DOE Joint Genome Institute"/>
            <consortium name="Mycorrhizal Genomics Consortium"/>
            <person name="Kohler A."/>
            <person name="Kuo A."/>
            <person name="Nagy L.G."/>
            <person name="Floudas D."/>
            <person name="Copeland A."/>
            <person name="Barry K.W."/>
            <person name="Cichocki N."/>
            <person name="Veneault-Fourrey C."/>
            <person name="LaButti K."/>
            <person name="Lindquist E.A."/>
            <person name="Lipzen A."/>
            <person name="Lundell T."/>
            <person name="Morin E."/>
            <person name="Murat C."/>
            <person name="Riley R."/>
            <person name="Ohm R."/>
            <person name="Sun H."/>
            <person name="Tunlid A."/>
            <person name="Henrissat B."/>
            <person name="Grigoriev I.V."/>
            <person name="Hibbett D.S."/>
            <person name="Martin F."/>
        </authorList>
    </citation>
    <scope>NUCLEOTIDE SEQUENCE [LARGE SCALE GENOMIC DNA]</scope>
    <source>
        <strain evidence="3">F 1598</strain>
    </source>
</reference>
<evidence type="ECO:0000256" key="1">
    <source>
        <dbReference type="SAM" id="MobiDB-lite"/>
    </source>
</evidence>